<organism evidence="2 3">
    <name type="scientific">Phaseolus coccineus</name>
    <name type="common">Scarlet runner bean</name>
    <name type="synonym">Phaseolus multiflorus</name>
    <dbReference type="NCBI Taxonomy" id="3886"/>
    <lineage>
        <taxon>Eukaryota</taxon>
        <taxon>Viridiplantae</taxon>
        <taxon>Streptophyta</taxon>
        <taxon>Embryophyta</taxon>
        <taxon>Tracheophyta</taxon>
        <taxon>Spermatophyta</taxon>
        <taxon>Magnoliopsida</taxon>
        <taxon>eudicotyledons</taxon>
        <taxon>Gunneridae</taxon>
        <taxon>Pentapetalae</taxon>
        <taxon>rosids</taxon>
        <taxon>fabids</taxon>
        <taxon>Fabales</taxon>
        <taxon>Fabaceae</taxon>
        <taxon>Papilionoideae</taxon>
        <taxon>50 kb inversion clade</taxon>
        <taxon>NPAAA clade</taxon>
        <taxon>indigoferoid/millettioid clade</taxon>
        <taxon>Phaseoleae</taxon>
        <taxon>Phaseolus</taxon>
    </lineage>
</organism>
<proteinExistence type="predicted"/>
<keyword evidence="3" id="KW-1185">Reference proteome</keyword>
<dbReference type="AlphaFoldDB" id="A0AAN9M2F1"/>
<gene>
    <name evidence="2" type="ORF">VNO80_20711</name>
</gene>
<sequence>MHCVYGFRSIPFMAVPRVYNFVSFIAFLLSSGSLAFSVLEDILSSFSSEPVIYLKALPGWQNSGSNDEDHMSDTMLQPKENVQSVKRTSGDTFWLECTCWWQNNWVDLEASKCPCI</sequence>
<keyword evidence="1" id="KW-0812">Transmembrane</keyword>
<feature type="transmembrane region" description="Helical" evidence="1">
    <location>
        <begin position="18"/>
        <end position="39"/>
    </location>
</feature>
<dbReference type="EMBL" id="JAYMYR010000008">
    <property type="protein sequence ID" value="KAK7346196.1"/>
    <property type="molecule type" value="Genomic_DNA"/>
</dbReference>
<evidence type="ECO:0000313" key="3">
    <source>
        <dbReference type="Proteomes" id="UP001374584"/>
    </source>
</evidence>
<dbReference type="Proteomes" id="UP001374584">
    <property type="component" value="Unassembled WGS sequence"/>
</dbReference>
<protein>
    <submittedName>
        <fullName evidence="2">Uncharacterized protein</fullName>
    </submittedName>
</protein>
<comment type="caution">
    <text evidence="2">The sequence shown here is derived from an EMBL/GenBank/DDBJ whole genome shotgun (WGS) entry which is preliminary data.</text>
</comment>
<reference evidence="2 3" key="1">
    <citation type="submission" date="2024-01" db="EMBL/GenBank/DDBJ databases">
        <title>The genomes of 5 underutilized Papilionoideae crops provide insights into root nodulation and disease resistanc.</title>
        <authorList>
            <person name="Jiang F."/>
        </authorList>
    </citation>
    <scope>NUCLEOTIDE SEQUENCE [LARGE SCALE GENOMIC DNA]</scope>
    <source>
        <strain evidence="2">JINMINGXINNONG_FW02</strain>
        <tissue evidence="2">Leaves</tissue>
    </source>
</reference>
<name>A0AAN9M2F1_PHACN</name>
<accession>A0AAN9M2F1</accession>
<evidence type="ECO:0000313" key="2">
    <source>
        <dbReference type="EMBL" id="KAK7346196.1"/>
    </source>
</evidence>
<evidence type="ECO:0000256" key="1">
    <source>
        <dbReference type="SAM" id="Phobius"/>
    </source>
</evidence>
<keyword evidence="1" id="KW-1133">Transmembrane helix</keyword>
<keyword evidence="1" id="KW-0472">Membrane</keyword>